<accession>A0ACC1RNG8</accession>
<reference evidence="1" key="1">
    <citation type="submission" date="2022-08" db="EMBL/GenBank/DDBJ databases">
        <title>Genome Sequence of Fusarium decemcellulare.</title>
        <authorList>
            <person name="Buettner E."/>
        </authorList>
    </citation>
    <scope>NUCLEOTIDE SEQUENCE</scope>
    <source>
        <strain evidence="1">Babe19</strain>
    </source>
</reference>
<name>A0ACC1RNG8_9HYPO</name>
<evidence type="ECO:0000313" key="1">
    <source>
        <dbReference type="EMBL" id="KAJ3521691.1"/>
    </source>
</evidence>
<dbReference type="EMBL" id="JANRMS010002616">
    <property type="protein sequence ID" value="KAJ3521691.1"/>
    <property type="molecule type" value="Genomic_DNA"/>
</dbReference>
<organism evidence="1 2">
    <name type="scientific">Fusarium decemcellulare</name>
    <dbReference type="NCBI Taxonomy" id="57161"/>
    <lineage>
        <taxon>Eukaryota</taxon>
        <taxon>Fungi</taxon>
        <taxon>Dikarya</taxon>
        <taxon>Ascomycota</taxon>
        <taxon>Pezizomycotina</taxon>
        <taxon>Sordariomycetes</taxon>
        <taxon>Hypocreomycetidae</taxon>
        <taxon>Hypocreales</taxon>
        <taxon>Nectriaceae</taxon>
        <taxon>Fusarium</taxon>
        <taxon>Fusarium decemcellulare species complex</taxon>
    </lineage>
</organism>
<evidence type="ECO:0000313" key="2">
    <source>
        <dbReference type="Proteomes" id="UP001148629"/>
    </source>
</evidence>
<comment type="caution">
    <text evidence="1">The sequence shown here is derived from an EMBL/GenBank/DDBJ whole genome shotgun (WGS) entry which is preliminary data.</text>
</comment>
<keyword evidence="2" id="KW-1185">Reference proteome</keyword>
<protein>
    <submittedName>
        <fullName evidence="1">Uncharacterized protein</fullName>
    </submittedName>
</protein>
<proteinExistence type="predicted"/>
<dbReference type="Proteomes" id="UP001148629">
    <property type="component" value="Unassembled WGS sequence"/>
</dbReference>
<gene>
    <name evidence="1" type="ORF">NM208_g13177</name>
</gene>
<sequence length="442" mass="51156">MESETNLDITLQVSESSPNTNTALQTVFYRGGGFVAFRRAVSLADVEFMQRCASYNAAPVVTWRTDYSEYSLRVNAGLPFPAASPECGCGDMCAQHPHIKHRPVDLLMISLERDQISATQCLEALQWLANKGFDLYHAFHHHRQEGPKPSQIKLAGLARIIRFLSREGLTIYKVLETGKRLVPRQENYALYVPMSSTTKQVMELMMRSSCPPYILERFAMQMLRGGLPLNSDMSIATPPIELYGFQWKRGVYNSVMATRMRTWLNTFYDDLFDPQAWRPAYVGEMGDILEAKIQVLDTYAGITFNEKKILQAILASIRGIEARERVCGALFAEIDGLQCWYELCMSVHEFVKSRQLPERNSPLRMPRLHEFQTGLHWDPQLAWFNARQKMAEARFEKWGTPIPEEYEHVETPTDARDDSEWPKWYEIPIDQWHRRIWTREEL</sequence>